<dbReference type="GO" id="GO:0050661">
    <property type="term" value="F:NADP binding"/>
    <property type="evidence" value="ECO:0007669"/>
    <property type="project" value="InterPro"/>
</dbReference>
<dbReference type="EMBL" id="GEMB01004512">
    <property type="protein sequence ID" value="JAR98769.1"/>
    <property type="molecule type" value="Transcribed_RNA"/>
</dbReference>
<keyword evidence="2" id="KW-0560">Oxidoreductase</keyword>
<dbReference type="EC" id="1.1.1.44" evidence="2"/>
<proteinExistence type="predicted"/>
<dbReference type="InterPro" id="IPR036291">
    <property type="entry name" value="NAD(P)-bd_dom_sf"/>
</dbReference>
<reference evidence="2" key="1">
    <citation type="submission" date="2016-04" db="EMBL/GenBank/DDBJ databases">
        <authorList>
            <person name="Calderon-Fernandez G.M.Sr."/>
        </authorList>
    </citation>
    <scope>NUCLEOTIDE SEQUENCE</scope>
    <source>
        <strain evidence="2">Int1</strain>
        <tissue evidence="2">Integument</tissue>
    </source>
</reference>
<evidence type="ECO:0000259" key="1">
    <source>
        <dbReference type="Pfam" id="PF03446"/>
    </source>
</evidence>
<sequence>MIMALLFVYITAQQKKVDSFLQNEANGTKIIGSKSLEELVSKLKRPKKIMMLVKAGQGVDDMIGQLRGLLEPGDIIIDGGNSEYKDTTRREKECSDLGLLYVGTGVSGGEQGARKGPSLMPGGNHLAWPHIAPIFHSISAKVDGESCCD</sequence>
<dbReference type="InterPro" id="IPR006183">
    <property type="entry name" value="Pgluconate_DH"/>
</dbReference>
<dbReference type="GO" id="GO:0004616">
    <property type="term" value="F:phosphogluconate dehydrogenase (decarboxylating) activity"/>
    <property type="evidence" value="ECO:0007669"/>
    <property type="project" value="UniProtKB-EC"/>
</dbReference>
<dbReference type="PRINTS" id="PR00076">
    <property type="entry name" value="6PGDHDRGNASE"/>
</dbReference>
<accession>A0A170XE67</accession>
<organism evidence="2">
    <name type="scientific">Triatoma infestans</name>
    <name type="common">Assassin bug</name>
    <dbReference type="NCBI Taxonomy" id="30076"/>
    <lineage>
        <taxon>Eukaryota</taxon>
        <taxon>Metazoa</taxon>
        <taxon>Ecdysozoa</taxon>
        <taxon>Arthropoda</taxon>
        <taxon>Hexapoda</taxon>
        <taxon>Insecta</taxon>
        <taxon>Pterygota</taxon>
        <taxon>Neoptera</taxon>
        <taxon>Paraneoptera</taxon>
        <taxon>Hemiptera</taxon>
        <taxon>Heteroptera</taxon>
        <taxon>Panheteroptera</taxon>
        <taxon>Cimicomorpha</taxon>
        <taxon>Reduviidae</taxon>
        <taxon>Triatominae</taxon>
        <taxon>Triatoma</taxon>
    </lineage>
</organism>
<dbReference type="Pfam" id="PF03446">
    <property type="entry name" value="NAD_binding_2"/>
    <property type="match status" value="1"/>
</dbReference>
<feature type="domain" description="6-phosphogluconate dehydrogenase NADP-binding" evidence="1">
    <location>
        <begin position="11"/>
        <end position="142"/>
    </location>
</feature>
<dbReference type="PANTHER" id="PTHR11811">
    <property type="entry name" value="6-PHOSPHOGLUCONATE DEHYDROGENASE"/>
    <property type="match status" value="1"/>
</dbReference>
<dbReference type="InterPro" id="IPR006115">
    <property type="entry name" value="6PGDH_NADP-bd"/>
</dbReference>
<dbReference type="AlphaFoldDB" id="A0A170XE67"/>
<dbReference type="SUPFAM" id="SSF51735">
    <property type="entry name" value="NAD(P)-binding Rossmann-fold domains"/>
    <property type="match status" value="1"/>
</dbReference>
<protein>
    <submittedName>
        <fullName evidence="2">6-phosphogluconate dehydrogenase</fullName>
        <ecNumber evidence="2">1.1.1.44</ecNumber>
    </submittedName>
</protein>
<evidence type="ECO:0000313" key="2">
    <source>
        <dbReference type="EMBL" id="JAR98769.1"/>
    </source>
</evidence>
<reference evidence="2" key="2">
    <citation type="journal article" date="2017" name="J. Med. Entomol.">
        <title>Transcriptome Analysis of the Triatoma infestans (Hemiptera: Reduviidae) Integument.</title>
        <authorList>
            <person name="Calderon-Fernandez G.M."/>
            <person name="Moriconi D.E."/>
            <person name="Dulbecco A.B."/>
            <person name="Juarez M.P."/>
        </authorList>
    </citation>
    <scope>NUCLEOTIDE SEQUENCE</scope>
    <source>
        <strain evidence="2">Int1</strain>
        <tissue evidence="2">Integument</tissue>
    </source>
</reference>
<dbReference type="Gene3D" id="3.40.50.720">
    <property type="entry name" value="NAD(P)-binding Rossmann-like Domain"/>
    <property type="match status" value="1"/>
</dbReference>
<name>A0A170XE67_TRIIF</name>